<dbReference type="KEGG" id="tsr:106537489"/>
<proteinExistence type="predicted"/>
<name>A0A6I9WY74_9SAUR</name>
<dbReference type="PANTHER" id="PTHR16798:SF0">
    <property type="entry name" value="FANCONI ANEMIA GROUP C PROTEIN"/>
    <property type="match status" value="1"/>
</dbReference>
<accession>A0A6I9WY74</accession>
<dbReference type="GO" id="GO:0036297">
    <property type="term" value="P:interstrand cross-link repair"/>
    <property type="evidence" value="ECO:0007669"/>
    <property type="project" value="InterPro"/>
</dbReference>
<evidence type="ECO:0000313" key="1">
    <source>
        <dbReference type="Proteomes" id="UP000504617"/>
    </source>
</evidence>
<dbReference type="PANTHER" id="PTHR16798">
    <property type="entry name" value="FANCONI ANEMIA GROUP C PROTEIN FANCC"/>
    <property type="match status" value="1"/>
</dbReference>
<dbReference type="InterPro" id="IPR000686">
    <property type="entry name" value="FANCC"/>
</dbReference>
<dbReference type="OrthoDB" id="10046159at2759"/>
<dbReference type="PRINTS" id="PR00494">
    <property type="entry name" value="FANCONICGENE"/>
</dbReference>
<keyword evidence="1" id="KW-1185">Reference proteome</keyword>
<sequence length="328" mass="36413">MVEDSGVSNSSIEFWLNKTLEWDQITTLESQQDVCLHLPELQEFLLQIYGALKHMNSTTAVQKFPLIGQLLGRLCWNPFVIGYDECQKILMCCLCCLYSGEPQSPLELKANSWIQPWDKLIVSKFYSQTSKENTCVQHNLFTILQGVVAELQRITQCPRGSALSRDIPASIAEPPSPLPSVFSECSVLGEEDEVVDQELSDDEGLAQDRLAFSGLFRPTLFKSLLFKAKAMNNMGSATTQASTAVGLDSTECLFAEQVQERDTILCPKLFMDVVQKQWMQPTAVPPPSNAITSARRVLELAVLLVCKDLYLPSEQSRSAVGPGIPSEN</sequence>
<organism evidence="1 2">
    <name type="scientific">Thamnophis sirtalis</name>
    <dbReference type="NCBI Taxonomy" id="35019"/>
    <lineage>
        <taxon>Eukaryota</taxon>
        <taxon>Metazoa</taxon>
        <taxon>Chordata</taxon>
        <taxon>Craniata</taxon>
        <taxon>Vertebrata</taxon>
        <taxon>Euteleostomi</taxon>
        <taxon>Lepidosauria</taxon>
        <taxon>Squamata</taxon>
        <taxon>Bifurcata</taxon>
        <taxon>Unidentata</taxon>
        <taxon>Episquamata</taxon>
        <taxon>Toxicofera</taxon>
        <taxon>Serpentes</taxon>
        <taxon>Colubroidea</taxon>
        <taxon>Colubridae</taxon>
        <taxon>Natricinae</taxon>
        <taxon>Thamnophis</taxon>
    </lineage>
</organism>
<dbReference type="GO" id="GO:0043240">
    <property type="term" value="C:Fanconi anaemia nuclear complex"/>
    <property type="evidence" value="ECO:0007669"/>
    <property type="project" value="InterPro"/>
</dbReference>
<dbReference type="Pfam" id="PF02106">
    <property type="entry name" value="Fanconi_C"/>
    <property type="match status" value="1"/>
</dbReference>
<evidence type="ECO:0000313" key="2">
    <source>
        <dbReference type="RefSeq" id="XP_013907106.1"/>
    </source>
</evidence>
<reference evidence="2" key="1">
    <citation type="submission" date="2025-08" db="UniProtKB">
        <authorList>
            <consortium name="RefSeq"/>
        </authorList>
    </citation>
    <scope>IDENTIFICATION</scope>
    <source>
        <tissue evidence="2">Skeletal muscle</tissue>
    </source>
</reference>
<protein>
    <submittedName>
        <fullName evidence="2">Fanconi anemia group C protein</fullName>
    </submittedName>
</protein>
<dbReference type="Proteomes" id="UP000504617">
    <property type="component" value="Unplaced"/>
</dbReference>
<dbReference type="CTD" id="2176"/>
<dbReference type="RefSeq" id="XP_013907106.1">
    <property type="nucleotide sequence ID" value="XM_014051631.1"/>
</dbReference>
<dbReference type="AlphaFoldDB" id="A0A6I9WY74"/>
<dbReference type="GeneID" id="106537489"/>
<gene>
    <name evidence="2" type="primary">FANCC</name>
</gene>
<dbReference type="GO" id="GO:0034599">
    <property type="term" value="P:cellular response to oxidative stress"/>
    <property type="evidence" value="ECO:0007669"/>
    <property type="project" value="TreeGrafter"/>
</dbReference>
<dbReference type="GO" id="GO:0006289">
    <property type="term" value="P:nucleotide-excision repair"/>
    <property type="evidence" value="ECO:0007669"/>
    <property type="project" value="TreeGrafter"/>
</dbReference>